<dbReference type="CDD" id="cd00303">
    <property type="entry name" value="retropepsin_like"/>
    <property type="match status" value="1"/>
</dbReference>
<keyword evidence="4" id="KW-0378">Hydrolase</keyword>
<dbReference type="InterPro" id="IPR036875">
    <property type="entry name" value="Znf_CCHC_sf"/>
</dbReference>
<dbReference type="PROSITE" id="PS50878">
    <property type="entry name" value="RT_POL"/>
    <property type="match status" value="1"/>
</dbReference>
<dbReference type="Pfam" id="PF00078">
    <property type="entry name" value="RVT_1"/>
    <property type="match status" value="1"/>
</dbReference>
<dbReference type="GO" id="GO:0006508">
    <property type="term" value="P:proteolysis"/>
    <property type="evidence" value="ECO:0007669"/>
    <property type="project" value="UniProtKB-KW"/>
</dbReference>
<dbReference type="Proteomes" id="UP000078561">
    <property type="component" value="Unassembled WGS sequence"/>
</dbReference>
<evidence type="ECO:0000256" key="12">
    <source>
        <dbReference type="PROSITE-ProRule" id="PRU00047"/>
    </source>
</evidence>
<dbReference type="PROSITE" id="PS50158">
    <property type="entry name" value="ZF_CCHC"/>
    <property type="match status" value="1"/>
</dbReference>
<keyword evidence="11" id="KW-0511">Multifunctional enzyme</keyword>
<dbReference type="FunFam" id="3.30.70.270:FF:000020">
    <property type="entry name" value="Transposon Tf2-6 polyprotein-like Protein"/>
    <property type="match status" value="1"/>
</dbReference>
<sequence>MAAIDELKKFKQGKMTIVEFAPRLMDIMLRAQIYTPDLQLDYFKDRIRQELRNAVIYGRAKTIEDAIEIATEFERDLWKRSTPGDPLPSFTSMMPGGYGCSTGGSGTSGAVGEAQQNYQQRTGSKEATDQQPFKEKRRCYKCGNNGHLRKDCRKKKSSDTNQQNQQTATTTAAEKSDSEDDIFRHFLNQQDSASTTHQGFYLDLIVNGRHQQALLDTGSTISSISLAMATGLGLQMYKCERQQIKYGNNSLQETDTRATMDFRMEGDISTQVRLLVVDDQNEAIILGMDWLALEDLWLHPRTKKVMKMAQSNSMEVATTILDEFPRLTTESAQQSITNAPYQHRIDTGDALPVATPDYRRSAAENLAIKEEVQAMLEKKVIVPSNSDWCSPVVLIKKPNGSYRFCVDYRRLKKVTIKDKYPLPRITELLDKLQGSKYFSTIDLKSGYWQLPMDPKDAKKTAFVADGALYEFTCLPFGVVNGPASFMRFMHGVLRSLNRIMVYLDDVIVFSTSLEQHKADLRQVLDRLDEYNLKISVNKCQLFLKEVKFLGFLVSGSGIRPDPASNQVIKTWPTPSSVKKVQQFMGTCAFYHKFISNLSTVARPLYQLLKKTDKDFTWTQETQAAFDGLKKRLMELPTLAYPDPSLPYDLHTDASDIGVGAVLVQGGRPISYASRTLSSSEQNYNTTERE</sequence>
<dbReference type="AlphaFoldDB" id="A0A168PDK8"/>
<keyword evidence="12" id="KW-0479">Metal-binding</keyword>
<evidence type="ECO:0000256" key="1">
    <source>
        <dbReference type="ARBA" id="ARBA00022670"/>
    </source>
</evidence>
<dbReference type="GO" id="GO:0016779">
    <property type="term" value="F:nucleotidyltransferase activity"/>
    <property type="evidence" value="ECO:0007669"/>
    <property type="project" value="UniProtKB-KW"/>
</dbReference>
<feature type="compositionally biased region" description="Basic and acidic residues" evidence="13">
    <location>
        <begin position="123"/>
        <end position="133"/>
    </location>
</feature>
<evidence type="ECO:0000256" key="2">
    <source>
        <dbReference type="ARBA" id="ARBA00022679"/>
    </source>
</evidence>
<evidence type="ECO:0000256" key="9">
    <source>
        <dbReference type="ARBA" id="ARBA00022908"/>
    </source>
</evidence>
<evidence type="ECO:0000259" key="15">
    <source>
        <dbReference type="PROSITE" id="PS50878"/>
    </source>
</evidence>
<keyword evidence="3" id="KW-0548">Nucleotidyltransferase</keyword>
<feature type="compositionally biased region" description="Gly residues" evidence="13">
    <location>
        <begin position="96"/>
        <end position="109"/>
    </location>
</feature>
<dbReference type="SUPFAM" id="SSF56672">
    <property type="entry name" value="DNA/RNA polymerases"/>
    <property type="match status" value="1"/>
</dbReference>
<dbReference type="InterPro" id="IPR001878">
    <property type="entry name" value="Znf_CCHC"/>
</dbReference>
<dbReference type="PANTHER" id="PTHR37984:SF5">
    <property type="entry name" value="PROTEIN NYNRIN-LIKE"/>
    <property type="match status" value="1"/>
</dbReference>
<dbReference type="SUPFAM" id="SSF57756">
    <property type="entry name" value="Retrovirus zinc finger-like domains"/>
    <property type="match status" value="1"/>
</dbReference>
<dbReference type="GO" id="GO:0008270">
    <property type="term" value="F:zinc ion binding"/>
    <property type="evidence" value="ECO:0007669"/>
    <property type="project" value="UniProtKB-KW"/>
</dbReference>
<evidence type="ECO:0000256" key="3">
    <source>
        <dbReference type="ARBA" id="ARBA00022695"/>
    </source>
</evidence>
<dbReference type="InterPro" id="IPR001969">
    <property type="entry name" value="Aspartic_peptidase_AS"/>
</dbReference>
<dbReference type="PANTHER" id="PTHR37984">
    <property type="entry name" value="PROTEIN CBG26694"/>
    <property type="match status" value="1"/>
</dbReference>
<keyword evidence="17" id="KW-1185">Reference proteome</keyword>
<feature type="region of interest" description="Disordered" evidence="13">
    <location>
        <begin position="93"/>
        <end position="133"/>
    </location>
</feature>
<dbReference type="GO" id="GO:0004190">
    <property type="term" value="F:aspartic-type endopeptidase activity"/>
    <property type="evidence" value="ECO:0007669"/>
    <property type="project" value="UniProtKB-KW"/>
</dbReference>
<keyword evidence="7" id="KW-0460">Magnesium</keyword>
<keyword evidence="10" id="KW-0238">DNA-binding</keyword>
<feature type="region of interest" description="Disordered" evidence="13">
    <location>
        <begin position="151"/>
        <end position="178"/>
    </location>
</feature>
<keyword evidence="12" id="KW-0862">Zinc</keyword>
<keyword evidence="4" id="KW-0540">Nuclease</keyword>
<dbReference type="Pfam" id="PF13975">
    <property type="entry name" value="gag-asp_proteas"/>
    <property type="match status" value="1"/>
</dbReference>
<reference evidence="16" key="1">
    <citation type="submission" date="2016-04" db="EMBL/GenBank/DDBJ databases">
        <authorList>
            <person name="Evans L.H."/>
            <person name="Alamgir A."/>
            <person name="Owens N."/>
            <person name="Weber N.D."/>
            <person name="Virtaneva K."/>
            <person name="Barbian K."/>
            <person name="Babar A."/>
            <person name="Rosenke K."/>
        </authorList>
    </citation>
    <scope>NUCLEOTIDE SEQUENCE [LARGE SCALE GENOMIC DNA]</scope>
    <source>
        <strain evidence="16">CBS 101.48</strain>
    </source>
</reference>
<protein>
    <recommendedName>
        <fullName evidence="18">Reverse transcriptase domain-containing protein</fullName>
    </recommendedName>
</protein>
<dbReference type="Gene3D" id="3.10.10.10">
    <property type="entry name" value="HIV Type 1 Reverse Transcriptase, subunit A, domain 1"/>
    <property type="match status" value="1"/>
</dbReference>
<dbReference type="InterPro" id="IPR050951">
    <property type="entry name" value="Retrovirus_Pol_polyprotein"/>
</dbReference>
<keyword evidence="1" id="KW-0645">Protease</keyword>
<dbReference type="GO" id="GO:0004519">
    <property type="term" value="F:endonuclease activity"/>
    <property type="evidence" value="ECO:0007669"/>
    <property type="project" value="UniProtKB-KW"/>
</dbReference>
<evidence type="ECO:0000259" key="14">
    <source>
        <dbReference type="PROSITE" id="PS50158"/>
    </source>
</evidence>
<evidence type="ECO:0000313" key="17">
    <source>
        <dbReference type="Proteomes" id="UP000078561"/>
    </source>
</evidence>
<dbReference type="PROSITE" id="PS00141">
    <property type="entry name" value="ASP_PROTEASE"/>
    <property type="match status" value="1"/>
</dbReference>
<dbReference type="Pfam" id="PF00098">
    <property type="entry name" value="zf-CCHC"/>
    <property type="match status" value="1"/>
</dbReference>
<dbReference type="OrthoDB" id="5599418at2759"/>
<evidence type="ECO:0000256" key="7">
    <source>
        <dbReference type="ARBA" id="ARBA00022842"/>
    </source>
</evidence>
<dbReference type="InterPro" id="IPR021109">
    <property type="entry name" value="Peptidase_aspartic_dom_sf"/>
</dbReference>
<feature type="domain" description="CCHC-type" evidence="14">
    <location>
        <begin position="137"/>
        <end position="154"/>
    </location>
</feature>
<name>A0A168PDK8_ABSGL</name>
<dbReference type="GO" id="GO:0003677">
    <property type="term" value="F:DNA binding"/>
    <property type="evidence" value="ECO:0007669"/>
    <property type="project" value="UniProtKB-KW"/>
</dbReference>
<dbReference type="GO" id="GO:0003723">
    <property type="term" value="F:RNA binding"/>
    <property type="evidence" value="ECO:0007669"/>
    <property type="project" value="UniProtKB-KW"/>
</dbReference>
<keyword evidence="12" id="KW-0863">Zinc-finger</keyword>
<evidence type="ECO:0000256" key="4">
    <source>
        <dbReference type="ARBA" id="ARBA00022722"/>
    </source>
</evidence>
<evidence type="ECO:0000256" key="5">
    <source>
        <dbReference type="ARBA" id="ARBA00022750"/>
    </source>
</evidence>
<dbReference type="GO" id="GO:0015074">
    <property type="term" value="P:DNA integration"/>
    <property type="evidence" value="ECO:0007669"/>
    <property type="project" value="UniProtKB-KW"/>
</dbReference>
<accession>A0A168PDK8</accession>
<dbReference type="InterPro" id="IPR043128">
    <property type="entry name" value="Rev_trsase/Diguanyl_cyclase"/>
</dbReference>
<dbReference type="SMART" id="SM00343">
    <property type="entry name" value="ZnF_C2HC"/>
    <property type="match status" value="1"/>
</dbReference>
<dbReference type="InterPro" id="IPR000477">
    <property type="entry name" value="RT_dom"/>
</dbReference>
<proteinExistence type="predicted"/>
<dbReference type="Gene3D" id="2.40.70.10">
    <property type="entry name" value="Acid Proteases"/>
    <property type="match status" value="1"/>
</dbReference>
<dbReference type="SUPFAM" id="SSF50630">
    <property type="entry name" value="Acid proteases"/>
    <property type="match status" value="1"/>
</dbReference>
<evidence type="ECO:0000256" key="10">
    <source>
        <dbReference type="ARBA" id="ARBA00023125"/>
    </source>
</evidence>
<evidence type="ECO:0000256" key="11">
    <source>
        <dbReference type="ARBA" id="ARBA00023268"/>
    </source>
</evidence>
<evidence type="ECO:0000313" key="16">
    <source>
        <dbReference type="EMBL" id="SAM02197.1"/>
    </source>
</evidence>
<dbReference type="InterPro" id="IPR043502">
    <property type="entry name" value="DNA/RNA_pol_sf"/>
</dbReference>
<keyword evidence="2" id="KW-0808">Transferase</keyword>
<dbReference type="InterPro" id="IPR041577">
    <property type="entry name" value="RT_RNaseH_2"/>
</dbReference>
<evidence type="ECO:0000256" key="6">
    <source>
        <dbReference type="ARBA" id="ARBA00022759"/>
    </source>
</evidence>
<keyword evidence="5" id="KW-0064">Aspartyl protease</keyword>
<dbReference type="Gene3D" id="4.10.60.10">
    <property type="entry name" value="Zinc finger, CCHC-type"/>
    <property type="match status" value="1"/>
</dbReference>
<dbReference type="InParanoid" id="A0A168PDK8"/>
<dbReference type="EMBL" id="LT553684">
    <property type="protein sequence ID" value="SAM02197.1"/>
    <property type="molecule type" value="Genomic_DNA"/>
</dbReference>
<evidence type="ECO:0008006" key="18">
    <source>
        <dbReference type="Google" id="ProtNLM"/>
    </source>
</evidence>
<dbReference type="Pfam" id="PF17919">
    <property type="entry name" value="RT_RNaseH_2"/>
    <property type="match status" value="1"/>
</dbReference>
<dbReference type="CDD" id="cd01647">
    <property type="entry name" value="RT_LTR"/>
    <property type="match status" value="1"/>
</dbReference>
<keyword evidence="9" id="KW-0229">DNA integration</keyword>
<evidence type="ECO:0000256" key="8">
    <source>
        <dbReference type="ARBA" id="ARBA00022884"/>
    </source>
</evidence>
<evidence type="ECO:0000256" key="13">
    <source>
        <dbReference type="SAM" id="MobiDB-lite"/>
    </source>
</evidence>
<keyword evidence="8" id="KW-0694">RNA-binding</keyword>
<dbReference type="STRING" id="4829.A0A168PDK8"/>
<feature type="domain" description="Reverse transcriptase" evidence="15">
    <location>
        <begin position="376"/>
        <end position="553"/>
    </location>
</feature>
<organism evidence="16">
    <name type="scientific">Absidia glauca</name>
    <name type="common">Pin mould</name>
    <dbReference type="NCBI Taxonomy" id="4829"/>
    <lineage>
        <taxon>Eukaryota</taxon>
        <taxon>Fungi</taxon>
        <taxon>Fungi incertae sedis</taxon>
        <taxon>Mucoromycota</taxon>
        <taxon>Mucoromycotina</taxon>
        <taxon>Mucoromycetes</taxon>
        <taxon>Mucorales</taxon>
        <taxon>Cunninghamellaceae</taxon>
        <taxon>Absidia</taxon>
    </lineage>
</organism>
<dbReference type="Gene3D" id="3.30.70.270">
    <property type="match status" value="2"/>
</dbReference>
<keyword evidence="6" id="KW-0255">Endonuclease</keyword>
<gene>
    <name evidence="16" type="primary">ABSGL_07961.1 scaffold 9211</name>
</gene>
<feature type="compositionally biased region" description="Low complexity" evidence="13">
    <location>
        <begin position="160"/>
        <end position="173"/>
    </location>
</feature>